<proteinExistence type="predicted"/>
<evidence type="ECO:0000256" key="2">
    <source>
        <dbReference type="ARBA" id="ARBA00022692"/>
    </source>
</evidence>
<feature type="transmembrane region" description="Helical" evidence="5">
    <location>
        <begin position="210"/>
        <end position="233"/>
    </location>
</feature>
<protein>
    <recommendedName>
        <fullName evidence="8">Tetraspanin</fullName>
    </recommendedName>
</protein>
<evidence type="ECO:0000256" key="3">
    <source>
        <dbReference type="ARBA" id="ARBA00022989"/>
    </source>
</evidence>
<organism evidence="6 7">
    <name type="scientific">Littorina saxatilis</name>
    <dbReference type="NCBI Taxonomy" id="31220"/>
    <lineage>
        <taxon>Eukaryota</taxon>
        <taxon>Metazoa</taxon>
        <taxon>Spiralia</taxon>
        <taxon>Lophotrochozoa</taxon>
        <taxon>Mollusca</taxon>
        <taxon>Gastropoda</taxon>
        <taxon>Caenogastropoda</taxon>
        <taxon>Littorinimorpha</taxon>
        <taxon>Littorinoidea</taxon>
        <taxon>Littorinidae</taxon>
        <taxon>Littorina</taxon>
    </lineage>
</organism>
<gene>
    <name evidence="6" type="ORF">V1264_017505</name>
</gene>
<dbReference type="Pfam" id="PF00335">
    <property type="entry name" value="Tetraspanin"/>
    <property type="match status" value="1"/>
</dbReference>
<reference evidence="6 7" key="1">
    <citation type="submission" date="2024-02" db="EMBL/GenBank/DDBJ databases">
        <title>Chromosome-scale genome assembly of the rough periwinkle Littorina saxatilis.</title>
        <authorList>
            <person name="De Jode A."/>
            <person name="Faria R."/>
            <person name="Formenti G."/>
            <person name="Sims Y."/>
            <person name="Smith T.P."/>
            <person name="Tracey A."/>
            <person name="Wood J.M.D."/>
            <person name="Zagrodzka Z.B."/>
            <person name="Johannesson K."/>
            <person name="Butlin R.K."/>
            <person name="Leder E.H."/>
        </authorList>
    </citation>
    <scope>NUCLEOTIDE SEQUENCE [LARGE SCALE GENOMIC DNA]</scope>
    <source>
        <strain evidence="6">Snail1</strain>
        <tissue evidence="6">Muscle</tissue>
    </source>
</reference>
<comment type="caution">
    <text evidence="6">The sequence shown here is derived from an EMBL/GenBank/DDBJ whole genome shotgun (WGS) entry which is preliminary data.</text>
</comment>
<dbReference type="Proteomes" id="UP001374579">
    <property type="component" value="Unassembled WGS sequence"/>
</dbReference>
<name>A0AAN9BJC5_9CAEN</name>
<feature type="transmembrane region" description="Helical" evidence="5">
    <location>
        <begin position="85"/>
        <end position="108"/>
    </location>
</feature>
<dbReference type="EMBL" id="JBAMIC010000007">
    <property type="protein sequence ID" value="KAK7106229.1"/>
    <property type="molecule type" value="Genomic_DNA"/>
</dbReference>
<evidence type="ECO:0000313" key="7">
    <source>
        <dbReference type="Proteomes" id="UP001374579"/>
    </source>
</evidence>
<sequence>MSVLMFSGGVIMVVEGGKILNKFVDMDKEVDNSDSDIDKENIPDLSWLNTLPVKKVGWWMCGASTCLCALASLGLAAAIRPGNKVMLSFAVIVSIVAVLCITLGSLFLNRDSSIHTFLREQASDLLNEKYGKDLAFTKATNGVHYFVDCCGIEGPEDFGDSPPASCCEGNCTVTELGDRKATSTITVNVYKQKGCYDMILDLVVKNKGLLAFYGSFVSFLVAEAILGFTYLIFARLTPGPGTK</sequence>
<evidence type="ECO:0000256" key="4">
    <source>
        <dbReference type="ARBA" id="ARBA00023136"/>
    </source>
</evidence>
<evidence type="ECO:0000256" key="1">
    <source>
        <dbReference type="ARBA" id="ARBA00004141"/>
    </source>
</evidence>
<keyword evidence="3 5" id="KW-1133">Transmembrane helix</keyword>
<dbReference type="AlphaFoldDB" id="A0AAN9BJC5"/>
<keyword evidence="7" id="KW-1185">Reference proteome</keyword>
<dbReference type="Gene3D" id="1.10.1450.10">
    <property type="entry name" value="Tetraspanin"/>
    <property type="match status" value="1"/>
</dbReference>
<dbReference type="InterPro" id="IPR008952">
    <property type="entry name" value="Tetraspanin_EC2_sf"/>
</dbReference>
<evidence type="ECO:0000256" key="5">
    <source>
        <dbReference type="SAM" id="Phobius"/>
    </source>
</evidence>
<accession>A0AAN9BJC5</accession>
<evidence type="ECO:0008006" key="8">
    <source>
        <dbReference type="Google" id="ProtNLM"/>
    </source>
</evidence>
<evidence type="ECO:0000313" key="6">
    <source>
        <dbReference type="EMBL" id="KAK7106229.1"/>
    </source>
</evidence>
<keyword evidence="4 5" id="KW-0472">Membrane</keyword>
<keyword evidence="2 5" id="KW-0812">Transmembrane</keyword>
<comment type="subcellular location">
    <subcellularLocation>
        <location evidence="1">Membrane</location>
        <topology evidence="1">Multi-pass membrane protein</topology>
    </subcellularLocation>
</comment>
<dbReference type="SUPFAM" id="SSF48652">
    <property type="entry name" value="Tetraspanin"/>
    <property type="match status" value="1"/>
</dbReference>
<feature type="transmembrane region" description="Helical" evidence="5">
    <location>
        <begin position="56"/>
        <end position="78"/>
    </location>
</feature>
<dbReference type="InterPro" id="IPR018499">
    <property type="entry name" value="Tetraspanin/Peripherin"/>
</dbReference>
<dbReference type="GO" id="GO:0016020">
    <property type="term" value="C:membrane"/>
    <property type="evidence" value="ECO:0007669"/>
    <property type="project" value="UniProtKB-SubCell"/>
</dbReference>